<reference evidence="1 2" key="1">
    <citation type="submission" date="2012-04" db="EMBL/GenBank/DDBJ databases">
        <title>The Genome Sequence of Bacillus cereus BAG5X1-1.</title>
        <authorList>
            <consortium name="The Broad Institute Genome Sequencing Platform"/>
            <consortium name="The Broad Institute Genome Sequencing Center for Infectious Disease"/>
            <person name="Feldgarden M."/>
            <person name="Van der Auwera G.A."/>
            <person name="Mahillon J."/>
            <person name="Duprez V."/>
            <person name="Timmery S."/>
            <person name="Mattelet C."/>
            <person name="Dierick K."/>
            <person name="Sun M."/>
            <person name="Yu Z."/>
            <person name="Zhu L."/>
            <person name="Hu X."/>
            <person name="Shank E.B."/>
            <person name="Swiecicka I."/>
            <person name="Hansen B.M."/>
            <person name="Andrup L."/>
            <person name="Young S.K."/>
            <person name="Zeng Q."/>
            <person name="Gargeya S."/>
            <person name="Fitzgerald M."/>
            <person name="Haas B."/>
            <person name="Abouelleil A."/>
            <person name="Alvarado L."/>
            <person name="Arachchi H.M."/>
            <person name="Berlin A."/>
            <person name="Chapman S.B."/>
            <person name="Goldberg J."/>
            <person name="Griggs A."/>
            <person name="Gujja S."/>
            <person name="Hansen M."/>
            <person name="Howarth C."/>
            <person name="Imamovic A."/>
            <person name="Larimer J."/>
            <person name="McCowen C."/>
            <person name="Montmayeur A."/>
            <person name="Murphy C."/>
            <person name="Neiman D."/>
            <person name="Pearson M."/>
            <person name="Priest M."/>
            <person name="Roberts A."/>
            <person name="Saif S."/>
            <person name="Shea T."/>
            <person name="Sisk P."/>
            <person name="Sykes S."/>
            <person name="Wortman J."/>
            <person name="Nusbaum C."/>
            <person name="Birren B."/>
        </authorList>
    </citation>
    <scope>NUCLEOTIDE SEQUENCE [LARGE SCALE GENOMIC DNA]</scope>
    <source>
        <strain evidence="1 2">BAG5X1-1</strain>
    </source>
</reference>
<sequence>MKAYKCFVRWSNGNNEYLSEFTVETKNSESWLYEDIAKSYNNQFRFLLDGKLINVEVEEIVANEK</sequence>
<proteinExistence type="predicted"/>
<name>J7XDP0_BACCE</name>
<organism evidence="1 2">
    <name type="scientific">Bacillus cereus BAG5X1-1</name>
    <dbReference type="NCBI Taxonomy" id="1053189"/>
    <lineage>
        <taxon>Bacteria</taxon>
        <taxon>Bacillati</taxon>
        <taxon>Bacillota</taxon>
        <taxon>Bacilli</taxon>
        <taxon>Bacillales</taxon>
        <taxon>Bacillaceae</taxon>
        <taxon>Bacillus</taxon>
        <taxon>Bacillus cereus group</taxon>
    </lineage>
</organism>
<comment type="caution">
    <text evidence="1">The sequence shown here is derived from an EMBL/GenBank/DDBJ whole genome shotgun (WGS) entry which is preliminary data.</text>
</comment>
<dbReference type="PATRIC" id="fig|1053189.3.peg.4019"/>
<evidence type="ECO:0000313" key="1">
    <source>
        <dbReference type="EMBL" id="EJQ42383.1"/>
    </source>
</evidence>
<dbReference type="EMBL" id="AHDJ01000034">
    <property type="protein sequence ID" value="EJQ42383.1"/>
    <property type="molecule type" value="Genomic_DNA"/>
</dbReference>
<accession>J7XDP0</accession>
<dbReference type="AlphaFoldDB" id="J7XDP0"/>
<evidence type="ECO:0000313" key="2">
    <source>
        <dbReference type="Proteomes" id="UP000006600"/>
    </source>
</evidence>
<gene>
    <name evidence="1" type="ORF">IEE_03948</name>
</gene>
<protein>
    <submittedName>
        <fullName evidence="1">Uncharacterized protein</fullName>
    </submittedName>
</protein>
<dbReference type="HOGENOM" id="CLU_2840344_0_0_9"/>
<dbReference type="RefSeq" id="WP_002201314.1">
    <property type="nucleotide sequence ID" value="NZ_JH791996.1"/>
</dbReference>
<dbReference type="Proteomes" id="UP000006600">
    <property type="component" value="Unassembled WGS sequence"/>
</dbReference>